<organism evidence="1">
    <name type="scientific">Iconisemion striatum</name>
    <dbReference type="NCBI Taxonomy" id="60296"/>
    <lineage>
        <taxon>Eukaryota</taxon>
        <taxon>Metazoa</taxon>
        <taxon>Chordata</taxon>
        <taxon>Craniata</taxon>
        <taxon>Vertebrata</taxon>
        <taxon>Euteleostomi</taxon>
        <taxon>Actinopterygii</taxon>
        <taxon>Neopterygii</taxon>
        <taxon>Teleostei</taxon>
        <taxon>Neoteleostei</taxon>
        <taxon>Acanthomorphata</taxon>
        <taxon>Ovalentaria</taxon>
        <taxon>Atherinomorphae</taxon>
        <taxon>Cyprinodontiformes</taxon>
        <taxon>Nothobranchiidae</taxon>
        <taxon>Iconisemion</taxon>
    </lineage>
</organism>
<feature type="non-terminal residue" evidence="1">
    <location>
        <position position="1"/>
    </location>
</feature>
<dbReference type="EMBL" id="HADX01005535">
    <property type="protein sequence ID" value="SBP27767.1"/>
    <property type="molecule type" value="Transcribed_RNA"/>
</dbReference>
<gene>
    <name evidence="1" type="primary">SI:CH211-263M18.4</name>
</gene>
<evidence type="ECO:0000313" key="1">
    <source>
        <dbReference type="EMBL" id="SBP27767.1"/>
    </source>
</evidence>
<feature type="non-terminal residue" evidence="1">
    <location>
        <position position="47"/>
    </location>
</feature>
<reference evidence="1" key="1">
    <citation type="submission" date="2016-05" db="EMBL/GenBank/DDBJ databases">
        <authorList>
            <person name="Lavstsen T."/>
            <person name="Jespersen J.S."/>
        </authorList>
    </citation>
    <scope>NUCLEOTIDE SEQUENCE</scope>
    <source>
        <tissue evidence="1">Brain</tissue>
    </source>
</reference>
<name>A0A1A7YB81_9TELE</name>
<accession>A0A1A7YB81</accession>
<protein>
    <submittedName>
        <fullName evidence="1">Si:ch211-263m18.4</fullName>
    </submittedName>
</protein>
<dbReference type="AlphaFoldDB" id="A0A1A7YB81"/>
<proteinExistence type="predicted"/>
<reference evidence="1" key="2">
    <citation type="submission" date="2016-06" db="EMBL/GenBank/DDBJ databases">
        <title>The genome of a short-lived fish provides insights into sex chromosome evolution and the genetic control of aging.</title>
        <authorList>
            <person name="Reichwald K."/>
            <person name="Felder M."/>
            <person name="Petzold A."/>
            <person name="Koch P."/>
            <person name="Groth M."/>
            <person name="Platzer M."/>
        </authorList>
    </citation>
    <scope>NUCLEOTIDE SEQUENCE</scope>
    <source>
        <tissue evidence="1">Brain</tissue>
    </source>
</reference>
<sequence>PIQWQTENWGYYSLTITKTITTTLLYSSVVFGEHLSFSLTLYDKNAF</sequence>